<feature type="transmembrane region" description="Helical" evidence="2">
    <location>
        <begin position="187"/>
        <end position="205"/>
    </location>
</feature>
<evidence type="ECO:0000313" key="4">
    <source>
        <dbReference type="EMBL" id="OEF99365.1"/>
    </source>
</evidence>
<evidence type="ECO:0000256" key="2">
    <source>
        <dbReference type="SAM" id="Phobius"/>
    </source>
</evidence>
<accession>A0A1D2YUN8</accession>
<feature type="region of interest" description="Disordered" evidence="1">
    <location>
        <begin position="32"/>
        <end position="90"/>
    </location>
</feature>
<evidence type="ECO:0000256" key="1">
    <source>
        <dbReference type="SAM" id="MobiDB-lite"/>
    </source>
</evidence>
<feature type="transmembrane region" description="Helical" evidence="2">
    <location>
        <begin position="153"/>
        <end position="175"/>
    </location>
</feature>
<gene>
    <name evidence="4" type="ORF">BHF71_01895</name>
</gene>
<feature type="transmembrane region" description="Helical" evidence="2">
    <location>
        <begin position="114"/>
        <end position="132"/>
    </location>
</feature>
<keyword evidence="2" id="KW-0812">Transmembrane</keyword>
<feature type="signal peptide" evidence="3">
    <location>
        <begin position="1"/>
        <end position="28"/>
    </location>
</feature>
<reference evidence="4 5" key="1">
    <citation type="submission" date="2016-09" db="EMBL/GenBank/DDBJ databases">
        <title>Draft genome sequence for the type strain of Vulcanibacillus modesticaldus BR, a strictly anaerobic, moderately thermophilic, and nitrate-reducing bacterium from deep sea-hydrothermal vents of the Mid-Atlantic Ridge.</title>
        <authorList>
            <person name="Abin C.A."/>
            <person name="Hollibaugh J.T."/>
        </authorList>
    </citation>
    <scope>NUCLEOTIDE SEQUENCE [LARGE SCALE GENOMIC DNA]</scope>
    <source>
        <strain evidence="4 5">BR</strain>
    </source>
</reference>
<keyword evidence="5" id="KW-1185">Reference proteome</keyword>
<feature type="chain" id="PRO_5038413113" evidence="3">
    <location>
        <begin position="29"/>
        <end position="292"/>
    </location>
</feature>
<organism evidence="4 5">
    <name type="scientific">Vulcanibacillus modesticaldus</name>
    <dbReference type="NCBI Taxonomy" id="337097"/>
    <lineage>
        <taxon>Bacteria</taxon>
        <taxon>Bacillati</taxon>
        <taxon>Bacillota</taxon>
        <taxon>Bacilli</taxon>
        <taxon>Bacillales</taxon>
        <taxon>Bacillaceae</taxon>
        <taxon>Vulcanibacillus</taxon>
    </lineage>
</organism>
<feature type="transmembrane region" description="Helical" evidence="2">
    <location>
        <begin position="260"/>
        <end position="284"/>
    </location>
</feature>
<name>A0A1D2YUN8_9BACI</name>
<dbReference type="RefSeq" id="WP_069656759.1">
    <property type="nucleotide sequence ID" value="NZ_MIJF01000024.1"/>
</dbReference>
<evidence type="ECO:0000256" key="3">
    <source>
        <dbReference type="SAM" id="SignalP"/>
    </source>
</evidence>
<dbReference type="Proteomes" id="UP000243739">
    <property type="component" value="Unassembled WGS sequence"/>
</dbReference>
<dbReference type="STRING" id="337097.BHF71_01895"/>
<dbReference type="AlphaFoldDB" id="A0A1D2YUN8"/>
<protein>
    <submittedName>
        <fullName evidence="4">Uncharacterized protein</fullName>
    </submittedName>
</protein>
<keyword evidence="2" id="KW-0472">Membrane</keyword>
<proteinExistence type="predicted"/>
<dbReference type="EMBL" id="MIJF01000024">
    <property type="protein sequence ID" value="OEF99365.1"/>
    <property type="molecule type" value="Genomic_DNA"/>
</dbReference>
<sequence>MSNKKLNLFLTLMISLTLLIAFPTLILADPGHSDSNTSSQEESVTQSNEQTVDNNESTEDDEGSHQDGEVSDSEEGSHNDEENASESNEDKVAEIAKTTDRFIVVGGEAFVESLLNFILAVFWLLLVALQLARPYMLQLVQKFGLRLGADLWWLAYILIRDLVAILTLVVGLFYFYPMLLAERPFPIFGSLAGVFLLASLVVRLVKDPDDDAKAYILETNLIGIGSALYLASVIFGVQGSKVELLQPISKFLVSQTNTSLAYPLLWLSMIAFIAIGGYAVWFVLKNNSVKSE</sequence>
<keyword evidence="2" id="KW-1133">Transmembrane helix</keyword>
<comment type="caution">
    <text evidence="4">The sequence shown here is derived from an EMBL/GenBank/DDBJ whole genome shotgun (WGS) entry which is preliminary data.</text>
</comment>
<feature type="compositionally biased region" description="Polar residues" evidence="1">
    <location>
        <begin position="33"/>
        <end position="55"/>
    </location>
</feature>
<evidence type="ECO:0000313" key="5">
    <source>
        <dbReference type="Proteomes" id="UP000243739"/>
    </source>
</evidence>
<dbReference type="OrthoDB" id="154938at2"/>
<keyword evidence="3" id="KW-0732">Signal</keyword>
<feature type="transmembrane region" description="Helical" evidence="2">
    <location>
        <begin position="217"/>
        <end position="240"/>
    </location>
</feature>